<protein>
    <submittedName>
        <fullName evidence="1">Uncharacterized protein</fullName>
    </submittedName>
</protein>
<gene>
    <name evidence="1" type="ORF">RISW2_00160</name>
</gene>
<dbReference type="EMBL" id="JAME01000001">
    <property type="protein sequence ID" value="ETX31018.1"/>
    <property type="molecule type" value="Genomic_DNA"/>
</dbReference>
<dbReference type="Proteomes" id="UP000023430">
    <property type="component" value="Unassembled WGS sequence"/>
</dbReference>
<dbReference type="AlphaFoldDB" id="X7FE61"/>
<evidence type="ECO:0000313" key="1">
    <source>
        <dbReference type="EMBL" id="ETX31018.1"/>
    </source>
</evidence>
<reference evidence="1 2" key="1">
    <citation type="submission" date="2014-01" db="EMBL/GenBank/DDBJ databases">
        <title>Roseivivax isoporae LMG 25204 Genome Sequencing.</title>
        <authorList>
            <person name="Lai Q."/>
            <person name="Li G."/>
            <person name="Shao Z."/>
        </authorList>
    </citation>
    <scope>NUCLEOTIDE SEQUENCE [LARGE SCALE GENOMIC DNA]</scope>
    <source>
        <strain evidence="1 2">LMG 25204</strain>
    </source>
</reference>
<comment type="caution">
    <text evidence="1">The sequence shown here is derived from an EMBL/GenBank/DDBJ whole genome shotgun (WGS) entry which is preliminary data.</text>
</comment>
<proteinExistence type="predicted"/>
<name>X7FE61_9RHOB</name>
<sequence>MPTESLFGDIAGCALDPARAAHAETQGPNHA</sequence>
<keyword evidence="2" id="KW-1185">Reference proteome</keyword>
<evidence type="ECO:0000313" key="2">
    <source>
        <dbReference type="Proteomes" id="UP000023430"/>
    </source>
</evidence>
<dbReference type="STRING" id="1449351.RISW2_00160"/>
<organism evidence="1 2">
    <name type="scientific">Roseivivax isoporae LMG 25204</name>
    <dbReference type="NCBI Taxonomy" id="1449351"/>
    <lineage>
        <taxon>Bacteria</taxon>
        <taxon>Pseudomonadati</taxon>
        <taxon>Pseudomonadota</taxon>
        <taxon>Alphaproteobacteria</taxon>
        <taxon>Rhodobacterales</taxon>
        <taxon>Roseobacteraceae</taxon>
        <taxon>Roseivivax</taxon>
    </lineage>
</organism>
<accession>X7FE61</accession>